<name>A0AAV9MVQ6_9EURO</name>
<dbReference type="Pfam" id="PF11746">
    <property type="entry name" value="DUF3303"/>
    <property type="match status" value="1"/>
</dbReference>
<dbReference type="EMBL" id="JAVRRD010000052">
    <property type="protein sequence ID" value="KAK5044398.1"/>
    <property type="molecule type" value="Genomic_DNA"/>
</dbReference>
<evidence type="ECO:0000313" key="2">
    <source>
        <dbReference type="Proteomes" id="UP001358417"/>
    </source>
</evidence>
<sequence length="88" mass="10307">MKYMVIEHFRDNDARPVYARFRLQGRLAPTGLKYVASWVTLDLTTCYQVMEGERVDLDVWMRNWDDLVEFEVVEVMESQKASEAVSNG</sequence>
<reference evidence="1 2" key="1">
    <citation type="submission" date="2023-08" db="EMBL/GenBank/DDBJ databases">
        <title>Black Yeasts Isolated from many extreme environments.</title>
        <authorList>
            <person name="Coleine C."/>
            <person name="Stajich J.E."/>
            <person name="Selbmann L."/>
        </authorList>
    </citation>
    <scope>NUCLEOTIDE SEQUENCE [LARGE SCALE GENOMIC DNA]</scope>
    <source>
        <strain evidence="1 2">CCFEE 5792</strain>
    </source>
</reference>
<organism evidence="1 2">
    <name type="scientific">Exophiala bonariae</name>
    <dbReference type="NCBI Taxonomy" id="1690606"/>
    <lineage>
        <taxon>Eukaryota</taxon>
        <taxon>Fungi</taxon>
        <taxon>Dikarya</taxon>
        <taxon>Ascomycota</taxon>
        <taxon>Pezizomycotina</taxon>
        <taxon>Eurotiomycetes</taxon>
        <taxon>Chaetothyriomycetidae</taxon>
        <taxon>Chaetothyriales</taxon>
        <taxon>Herpotrichiellaceae</taxon>
        <taxon>Exophiala</taxon>
    </lineage>
</organism>
<proteinExistence type="predicted"/>
<dbReference type="Proteomes" id="UP001358417">
    <property type="component" value="Unassembled WGS sequence"/>
</dbReference>
<gene>
    <name evidence="1" type="ORF">LTR84_011309</name>
</gene>
<evidence type="ECO:0000313" key="1">
    <source>
        <dbReference type="EMBL" id="KAK5044398.1"/>
    </source>
</evidence>
<protein>
    <submittedName>
        <fullName evidence="1">Uncharacterized protein</fullName>
    </submittedName>
</protein>
<comment type="caution">
    <text evidence="1">The sequence shown here is derived from an EMBL/GenBank/DDBJ whole genome shotgun (WGS) entry which is preliminary data.</text>
</comment>
<dbReference type="InterPro" id="IPR021734">
    <property type="entry name" value="DUF3303"/>
</dbReference>
<dbReference type="RefSeq" id="XP_064700064.1">
    <property type="nucleotide sequence ID" value="XM_064854842.1"/>
</dbReference>
<keyword evidence="2" id="KW-1185">Reference proteome</keyword>
<accession>A0AAV9MVQ6</accession>
<dbReference type="AlphaFoldDB" id="A0AAV9MVQ6"/>
<dbReference type="GeneID" id="89979463"/>